<accession>A0A1F7XYM8</accession>
<evidence type="ECO:0000313" key="2">
    <source>
        <dbReference type="Proteomes" id="UP000178446"/>
    </source>
</evidence>
<protein>
    <submittedName>
        <fullName evidence="1">Uncharacterized protein</fullName>
    </submittedName>
</protein>
<proteinExistence type="predicted"/>
<dbReference type="EMBL" id="MGGB01000012">
    <property type="protein sequence ID" value="OGM19395.1"/>
    <property type="molecule type" value="Genomic_DNA"/>
</dbReference>
<gene>
    <name evidence="1" type="ORF">A2685_01920</name>
</gene>
<evidence type="ECO:0000313" key="1">
    <source>
        <dbReference type="EMBL" id="OGM19395.1"/>
    </source>
</evidence>
<sequence>MGIRDLEIFLGIEPIGYQNRGGEIIYDSGSSDPLVQRERTEERRIVRLLDVIRLKAEEDGKGRLSSLQIPEEIIDQFSPELITFFHGDQRLNTSYDRPAEGIATLRVESPARMVLFRVNKRTPRVLHSGFRREGEGWERERDLSLPDNGLPDLTTIVKLHKEVLVDGGSTS</sequence>
<reference evidence="1 2" key="1">
    <citation type="journal article" date="2016" name="Nat. Commun.">
        <title>Thousands of microbial genomes shed light on interconnected biogeochemical processes in an aquifer system.</title>
        <authorList>
            <person name="Anantharaman K."/>
            <person name="Brown C.T."/>
            <person name="Hug L.A."/>
            <person name="Sharon I."/>
            <person name="Castelle C.J."/>
            <person name="Probst A.J."/>
            <person name="Thomas B.C."/>
            <person name="Singh A."/>
            <person name="Wilkins M.J."/>
            <person name="Karaoz U."/>
            <person name="Brodie E.L."/>
            <person name="Williams K.H."/>
            <person name="Hubbard S.S."/>
            <person name="Banfield J.F."/>
        </authorList>
    </citation>
    <scope>NUCLEOTIDE SEQUENCE [LARGE SCALE GENOMIC DNA]</scope>
</reference>
<name>A0A1F7XYM8_9BACT</name>
<organism evidence="1 2">
    <name type="scientific">Candidatus Woesebacteria bacterium RIFCSPHIGHO2_01_FULL_37_10</name>
    <dbReference type="NCBI Taxonomy" id="1802489"/>
    <lineage>
        <taxon>Bacteria</taxon>
        <taxon>Candidatus Woeseibacteriota</taxon>
    </lineage>
</organism>
<comment type="caution">
    <text evidence="1">The sequence shown here is derived from an EMBL/GenBank/DDBJ whole genome shotgun (WGS) entry which is preliminary data.</text>
</comment>
<dbReference type="AlphaFoldDB" id="A0A1F7XYM8"/>
<dbReference type="Proteomes" id="UP000178446">
    <property type="component" value="Unassembled WGS sequence"/>
</dbReference>